<dbReference type="Pfam" id="PF08265">
    <property type="entry name" value="YL1_C"/>
    <property type="match status" value="1"/>
</dbReference>
<dbReference type="GeneID" id="111114783"/>
<name>A0A8B8C1N5_CRAVI</name>
<evidence type="ECO:0000313" key="8">
    <source>
        <dbReference type="RefSeq" id="XP_022308961.1"/>
    </source>
</evidence>
<feature type="domain" description="Vps72/YL1 C-terminal" evidence="6">
    <location>
        <begin position="146"/>
        <end position="175"/>
    </location>
</feature>
<dbReference type="KEGG" id="cvn:111114783"/>
<sequence length="197" mass="21860">MSASRSKRIIKPPRNISPETTPTKRKRASATTEPAAKPKPPEIQPAVVKTEVKVETVVQHVQIETEEVVVTGDNQERLATETQDKIPVFKDPTFVHSTKGNAGSKKTRVWKNLKQIVAAERLLSWKPDDVTYGSIDAPPSFKPAKKYSDISGLPAYYTDPETKLRYATAEEFSRIRLMTSDVVSGCLALRRANTSVP</sequence>
<evidence type="ECO:0000313" key="7">
    <source>
        <dbReference type="Proteomes" id="UP000694844"/>
    </source>
</evidence>
<dbReference type="SMART" id="SM00993">
    <property type="entry name" value="YL1_C"/>
    <property type="match status" value="1"/>
</dbReference>
<dbReference type="PANTHER" id="PTHR31200:SF1">
    <property type="entry name" value="INO80 COMPLEX SUBUNIT C"/>
    <property type="match status" value="1"/>
</dbReference>
<keyword evidence="7" id="KW-1185">Reference proteome</keyword>
<dbReference type="OrthoDB" id="49520at2759"/>
<reference evidence="8" key="1">
    <citation type="submission" date="2025-08" db="UniProtKB">
        <authorList>
            <consortium name="RefSeq"/>
        </authorList>
    </citation>
    <scope>IDENTIFICATION</scope>
    <source>
        <tissue evidence="8">Whole sample</tissue>
    </source>
</reference>
<dbReference type="GO" id="GO:0031011">
    <property type="term" value="C:Ino80 complex"/>
    <property type="evidence" value="ECO:0007669"/>
    <property type="project" value="InterPro"/>
</dbReference>
<feature type="region of interest" description="Disordered" evidence="5">
    <location>
        <begin position="1"/>
        <end position="44"/>
    </location>
</feature>
<dbReference type="InterPro" id="IPR013272">
    <property type="entry name" value="Vps72/YL1_C"/>
</dbReference>
<dbReference type="InterPro" id="IPR029525">
    <property type="entry name" value="INO80C/Ies6"/>
</dbReference>
<dbReference type="GO" id="GO:0006338">
    <property type="term" value="P:chromatin remodeling"/>
    <property type="evidence" value="ECO:0007669"/>
    <property type="project" value="InterPro"/>
</dbReference>
<evidence type="ECO:0000256" key="2">
    <source>
        <dbReference type="ARBA" id="ARBA00023015"/>
    </source>
</evidence>
<evidence type="ECO:0000256" key="1">
    <source>
        <dbReference type="ARBA" id="ARBA00004123"/>
    </source>
</evidence>
<evidence type="ECO:0000256" key="5">
    <source>
        <dbReference type="SAM" id="MobiDB-lite"/>
    </source>
</evidence>
<evidence type="ECO:0000256" key="4">
    <source>
        <dbReference type="ARBA" id="ARBA00023242"/>
    </source>
</evidence>
<feature type="compositionally biased region" description="Basic residues" evidence="5">
    <location>
        <begin position="1"/>
        <end position="11"/>
    </location>
</feature>
<comment type="subcellular location">
    <subcellularLocation>
        <location evidence="1">Nucleus</location>
    </subcellularLocation>
</comment>
<dbReference type="AlphaFoldDB" id="A0A8B8C1N5"/>
<dbReference type="PANTHER" id="PTHR31200">
    <property type="entry name" value="INO80 COMPLEX SUBUNIT C"/>
    <property type="match status" value="1"/>
</dbReference>
<keyword evidence="2" id="KW-0805">Transcription regulation</keyword>
<accession>A0A8B8C1N5</accession>
<proteinExistence type="predicted"/>
<gene>
    <name evidence="8" type="primary">LOC111114783</name>
</gene>
<evidence type="ECO:0000256" key="3">
    <source>
        <dbReference type="ARBA" id="ARBA00023163"/>
    </source>
</evidence>
<organism evidence="7 8">
    <name type="scientific">Crassostrea virginica</name>
    <name type="common">Eastern oyster</name>
    <dbReference type="NCBI Taxonomy" id="6565"/>
    <lineage>
        <taxon>Eukaryota</taxon>
        <taxon>Metazoa</taxon>
        <taxon>Spiralia</taxon>
        <taxon>Lophotrochozoa</taxon>
        <taxon>Mollusca</taxon>
        <taxon>Bivalvia</taxon>
        <taxon>Autobranchia</taxon>
        <taxon>Pteriomorphia</taxon>
        <taxon>Ostreida</taxon>
        <taxon>Ostreoidea</taxon>
        <taxon>Ostreidae</taxon>
        <taxon>Crassostrea</taxon>
    </lineage>
</organism>
<protein>
    <submittedName>
        <fullName evidence="8">INO80 complex subunit C-like</fullName>
    </submittedName>
</protein>
<dbReference type="RefSeq" id="XP_022308961.1">
    <property type="nucleotide sequence ID" value="XM_022453253.1"/>
</dbReference>
<evidence type="ECO:0000259" key="6">
    <source>
        <dbReference type="SMART" id="SM00993"/>
    </source>
</evidence>
<keyword evidence="3" id="KW-0804">Transcription</keyword>
<keyword evidence="4" id="KW-0539">Nucleus</keyword>
<dbReference type="Proteomes" id="UP000694844">
    <property type="component" value="Chromosome 9"/>
</dbReference>